<keyword evidence="3" id="KW-1185">Reference proteome</keyword>
<reference evidence="2 3" key="1">
    <citation type="journal article" date="2019" name="Int. J. Syst. Evol. Microbiol.">
        <title>The Global Catalogue of Microorganisms (GCM) 10K type strain sequencing project: providing services to taxonomists for standard genome sequencing and annotation.</title>
        <authorList>
            <consortium name="The Broad Institute Genomics Platform"/>
            <consortium name="The Broad Institute Genome Sequencing Center for Infectious Disease"/>
            <person name="Wu L."/>
            <person name="Ma J."/>
        </authorList>
    </citation>
    <scope>NUCLEOTIDE SEQUENCE [LARGE SCALE GENOMIC DNA]</scope>
    <source>
        <strain evidence="2 3">JCM 3146</strain>
    </source>
</reference>
<keyword evidence="1" id="KW-0472">Membrane</keyword>
<keyword evidence="1" id="KW-1133">Transmembrane helix</keyword>
<gene>
    <name evidence="2" type="ORF">GCM10010151_52960</name>
</gene>
<evidence type="ECO:0000313" key="2">
    <source>
        <dbReference type="EMBL" id="GAA0356730.1"/>
    </source>
</evidence>
<accession>A0ABN0X6Z2</accession>
<name>A0ABN0X6Z2_9ACTN</name>
<evidence type="ECO:0000256" key="1">
    <source>
        <dbReference type="SAM" id="Phobius"/>
    </source>
</evidence>
<sequence>MTAESPLAACPACGTSRSPGPAPCPGCGASVSGSRHEQSGYSEVTPESVWVERKPLSPRTRLVALAIVGVLLAFLIVPPILDRTFFTPKAAIRGFFDALARRDAPAALHALPKGVGEDEPLLTSAVLRSRDYVPPRHVRILRQTQEDDHRLVEVGFQIGAKRETGTVRLEREDGAFFTHWRVNGLQEVRGAATGATELTVNGVRLRTDSAEAQPRAFSTFALPGGYTVRLPDNPVLGASPEQVHAAGTGNEVTLQPTVKASAVGEADNQVRSYLDQCAQSTELSPTGCPFSVLVFGTPSTLRWKIDKYPQITVQMSQDGPYLTTVAEGSATAAGTAKDFSSTEKFSKSDSFSVEGPVEVAGNGVKWTPR</sequence>
<comment type="caution">
    <text evidence="2">The sequence shown here is derived from an EMBL/GenBank/DDBJ whole genome shotgun (WGS) entry which is preliminary data.</text>
</comment>
<organism evidence="2 3">
    <name type="scientific">Actinoallomurus spadix</name>
    <dbReference type="NCBI Taxonomy" id="79912"/>
    <lineage>
        <taxon>Bacteria</taxon>
        <taxon>Bacillati</taxon>
        <taxon>Actinomycetota</taxon>
        <taxon>Actinomycetes</taxon>
        <taxon>Streptosporangiales</taxon>
        <taxon>Thermomonosporaceae</taxon>
        <taxon>Actinoallomurus</taxon>
    </lineage>
</organism>
<proteinExistence type="predicted"/>
<evidence type="ECO:0000313" key="3">
    <source>
        <dbReference type="Proteomes" id="UP001501822"/>
    </source>
</evidence>
<keyword evidence="1" id="KW-0812">Transmembrane</keyword>
<protein>
    <submittedName>
        <fullName evidence="2">Zinc ribbon domain-containing protein</fullName>
    </submittedName>
</protein>
<feature type="transmembrane region" description="Helical" evidence="1">
    <location>
        <begin position="62"/>
        <end position="81"/>
    </location>
</feature>
<dbReference type="Proteomes" id="UP001501822">
    <property type="component" value="Unassembled WGS sequence"/>
</dbReference>
<dbReference type="EMBL" id="BAAABM010000047">
    <property type="protein sequence ID" value="GAA0356730.1"/>
    <property type="molecule type" value="Genomic_DNA"/>
</dbReference>